<feature type="compositionally biased region" description="Polar residues" evidence="1">
    <location>
        <begin position="286"/>
        <end position="304"/>
    </location>
</feature>
<protein>
    <submittedName>
        <fullName evidence="2">Uncharacterized protein</fullName>
    </submittedName>
</protein>
<dbReference type="OrthoDB" id="2861623at2759"/>
<name>A8P206_COPC7</name>
<dbReference type="eggNOG" id="ENOG502RBIJ">
    <property type="taxonomic scope" value="Eukaryota"/>
</dbReference>
<comment type="caution">
    <text evidence="2">The sequence shown here is derived from an EMBL/GenBank/DDBJ whole genome shotgun (WGS) entry which is preliminary data.</text>
</comment>
<evidence type="ECO:0000256" key="1">
    <source>
        <dbReference type="SAM" id="MobiDB-lite"/>
    </source>
</evidence>
<feature type="region of interest" description="Disordered" evidence="1">
    <location>
        <begin position="240"/>
        <end position="263"/>
    </location>
</feature>
<proteinExistence type="predicted"/>
<reference evidence="2 3" key="1">
    <citation type="journal article" date="2010" name="Proc. Natl. Acad. Sci. U.S.A.">
        <title>Insights into evolution of multicellular fungi from the assembled chromosomes of the mushroom Coprinopsis cinerea (Coprinus cinereus).</title>
        <authorList>
            <person name="Stajich J.E."/>
            <person name="Wilke S.K."/>
            <person name="Ahren D."/>
            <person name="Au C.H."/>
            <person name="Birren B.W."/>
            <person name="Borodovsky M."/>
            <person name="Burns C."/>
            <person name="Canback B."/>
            <person name="Casselton L.A."/>
            <person name="Cheng C.K."/>
            <person name="Deng J."/>
            <person name="Dietrich F.S."/>
            <person name="Fargo D.C."/>
            <person name="Farman M.L."/>
            <person name="Gathman A.C."/>
            <person name="Goldberg J."/>
            <person name="Guigo R."/>
            <person name="Hoegger P.J."/>
            <person name="Hooker J.B."/>
            <person name="Huggins A."/>
            <person name="James T.Y."/>
            <person name="Kamada T."/>
            <person name="Kilaru S."/>
            <person name="Kodira C."/>
            <person name="Kues U."/>
            <person name="Kupfer D."/>
            <person name="Kwan H.S."/>
            <person name="Lomsadze A."/>
            <person name="Li W."/>
            <person name="Lilly W.W."/>
            <person name="Ma L.J."/>
            <person name="Mackey A.J."/>
            <person name="Manning G."/>
            <person name="Martin F."/>
            <person name="Muraguchi H."/>
            <person name="Natvig D.O."/>
            <person name="Palmerini H."/>
            <person name="Ramesh M.A."/>
            <person name="Rehmeyer C.J."/>
            <person name="Roe B.A."/>
            <person name="Shenoy N."/>
            <person name="Stanke M."/>
            <person name="Ter-Hovhannisyan V."/>
            <person name="Tunlid A."/>
            <person name="Velagapudi R."/>
            <person name="Vision T.J."/>
            <person name="Zeng Q."/>
            <person name="Zolan M.E."/>
            <person name="Pukkila P.J."/>
        </authorList>
    </citation>
    <scope>NUCLEOTIDE SEQUENCE [LARGE SCALE GENOMIC DNA]</scope>
    <source>
        <strain evidence="3">Okayama-7 / 130 / ATCC MYA-4618 / FGSC 9003</strain>
    </source>
</reference>
<feature type="region of interest" description="Disordered" evidence="1">
    <location>
        <begin position="286"/>
        <end position="344"/>
    </location>
</feature>
<dbReference type="InterPro" id="IPR008949">
    <property type="entry name" value="Isoprenoid_synthase_dom_sf"/>
</dbReference>
<dbReference type="VEuPathDB" id="FungiDB:CC1G_07954"/>
<keyword evidence="3" id="KW-1185">Reference proteome</keyword>
<feature type="compositionally biased region" description="Low complexity" evidence="1">
    <location>
        <begin position="189"/>
        <end position="224"/>
    </location>
</feature>
<dbReference type="InParanoid" id="A8P206"/>
<dbReference type="GeneID" id="6014786"/>
<evidence type="ECO:0000313" key="2">
    <source>
        <dbReference type="EMBL" id="EAU83581.1"/>
    </source>
</evidence>
<dbReference type="Gene3D" id="1.10.600.10">
    <property type="entry name" value="Farnesyl Diphosphate Synthase"/>
    <property type="match status" value="1"/>
</dbReference>
<dbReference type="OMA" id="QKRFQRH"/>
<evidence type="ECO:0000313" key="3">
    <source>
        <dbReference type="Proteomes" id="UP000001861"/>
    </source>
</evidence>
<dbReference type="EMBL" id="AACS02000013">
    <property type="protein sequence ID" value="EAU83581.1"/>
    <property type="molecule type" value="Genomic_DNA"/>
</dbReference>
<dbReference type="SUPFAM" id="SSF48576">
    <property type="entry name" value="Terpenoid synthases"/>
    <property type="match status" value="1"/>
</dbReference>
<dbReference type="RefSeq" id="XP_001838213.1">
    <property type="nucleotide sequence ID" value="XM_001838161.2"/>
</dbReference>
<feature type="compositionally biased region" description="Low complexity" evidence="1">
    <location>
        <begin position="241"/>
        <end position="257"/>
    </location>
</feature>
<dbReference type="Proteomes" id="UP000001861">
    <property type="component" value="Unassembled WGS sequence"/>
</dbReference>
<accession>A8P206</accession>
<feature type="region of interest" description="Disordered" evidence="1">
    <location>
        <begin position="183"/>
        <end position="224"/>
    </location>
</feature>
<dbReference type="Pfam" id="PF19086">
    <property type="entry name" value="Terpene_syn_C_2"/>
    <property type="match status" value="1"/>
</dbReference>
<dbReference type="AlphaFoldDB" id="A8P206"/>
<dbReference type="KEGG" id="cci:CC1G_07954"/>
<organism evidence="2 3">
    <name type="scientific">Coprinopsis cinerea (strain Okayama-7 / 130 / ATCC MYA-4618 / FGSC 9003)</name>
    <name type="common">Inky cap fungus</name>
    <name type="synonym">Hormographiella aspergillata</name>
    <dbReference type="NCBI Taxonomy" id="240176"/>
    <lineage>
        <taxon>Eukaryota</taxon>
        <taxon>Fungi</taxon>
        <taxon>Dikarya</taxon>
        <taxon>Basidiomycota</taxon>
        <taxon>Agaricomycotina</taxon>
        <taxon>Agaricomycetes</taxon>
        <taxon>Agaricomycetidae</taxon>
        <taxon>Agaricales</taxon>
        <taxon>Agaricineae</taxon>
        <taxon>Psathyrellaceae</taxon>
        <taxon>Coprinopsis</taxon>
    </lineage>
</organism>
<gene>
    <name evidence="2" type="ORF">CC1G_07954</name>
</gene>
<sequence length="393" mass="42971">MTKVKDGGDPFEILDIHPLFTSIVPRLKRNLGLLPPSQQTLWVKKFARSVHAFVAAQSQIRDNLRENRVPSLQEYLISRREAYASSMFWDLVELLDISPRPNGRNPNEHLKLKRLTQCAVDAVAWAIDVFAYAAPSRCNTYNLISLLTSHKNLSVQGAMNYAGGMVRETLEEFHRLERELVPLTKPDSDGPSSHSHPPATTTSSSTVSPSPSSSGSSNNSRRSSGWGRWLWSIPASLVGDTGTSTSSSSSTAKPTSTGRPYLLGIDPSSRDGWFLGFDTDSSLNSTATTPISDDDGSSSTFDNASLNHSSSSSLDHSSSSSSDHTSPSLPSPTSPTPFDNPDTDLLTTTKNLSRYILSLKDYIVGSIHWGYETELYFGTKGDEIRSFGWVFLS</sequence>
<feature type="compositionally biased region" description="Low complexity" evidence="1">
    <location>
        <begin position="305"/>
        <end position="328"/>
    </location>
</feature>